<keyword evidence="1" id="KW-0472">Membrane</keyword>
<reference evidence="2" key="2">
    <citation type="submission" date="2020-05" db="UniProtKB">
        <authorList>
            <consortium name="EnsemblMetazoa"/>
        </authorList>
    </citation>
    <scope>IDENTIFICATION</scope>
    <source>
        <strain evidence="2">IAEA</strain>
    </source>
</reference>
<keyword evidence="3" id="KW-1185">Reference proteome</keyword>
<dbReference type="Proteomes" id="UP000091820">
    <property type="component" value="Unassembled WGS sequence"/>
</dbReference>
<keyword evidence="1" id="KW-0812">Transmembrane</keyword>
<protein>
    <submittedName>
        <fullName evidence="2">Uncharacterized protein</fullName>
    </submittedName>
</protein>
<accession>A0A1A9X176</accession>
<dbReference type="VEuPathDB" id="VectorBase:GBRI040473"/>
<evidence type="ECO:0000256" key="1">
    <source>
        <dbReference type="SAM" id="Phobius"/>
    </source>
</evidence>
<dbReference type="EnsemblMetazoa" id="GBRI040473-RA">
    <property type="protein sequence ID" value="GBRI040473-PA"/>
    <property type="gene ID" value="GBRI040473"/>
</dbReference>
<evidence type="ECO:0000313" key="2">
    <source>
        <dbReference type="EnsemblMetazoa" id="GBRI040473-PA"/>
    </source>
</evidence>
<evidence type="ECO:0000313" key="3">
    <source>
        <dbReference type="Proteomes" id="UP000091820"/>
    </source>
</evidence>
<name>A0A1A9X176_9MUSC</name>
<keyword evidence="1" id="KW-1133">Transmembrane helix</keyword>
<proteinExistence type="predicted"/>
<dbReference type="AlphaFoldDB" id="A0A1A9X176"/>
<sequence>MIRNEELRPRSSALRLLQFGKNLTITSTSGIPLPIHMVNSGLSQSANKIACKQIRSSVGNIFLVVFDVPDVVAVFLVYHAITLFSMMPPYASMAPCNIDDFFLVRTN</sequence>
<organism evidence="2 3">
    <name type="scientific">Glossina brevipalpis</name>
    <dbReference type="NCBI Taxonomy" id="37001"/>
    <lineage>
        <taxon>Eukaryota</taxon>
        <taxon>Metazoa</taxon>
        <taxon>Ecdysozoa</taxon>
        <taxon>Arthropoda</taxon>
        <taxon>Hexapoda</taxon>
        <taxon>Insecta</taxon>
        <taxon>Pterygota</taxon>
        <taxon>Neoptera</taxon>
        <taxon>Endopterygota</taxon>
        <taxon>Diptera</taxon>
        <taxon>Brachycera</taxon>
        <taxon>Muscomorpha</taxon>
        <taxon>Hippoboscoidea</taxon>
        <taxon>Glossinidae</taxon>
        <taxon>Glossina</taxon>
    </lineage>
</organism>
<feature type="transmembrane region" description="Helical" evidence="1">
    <location>
        <begin position="61"/>
        <end position="81"/>
    </location>
</feature>
<reference evidence="3" key="1">
    <citation type="submission" date="2014-03" db="EMBL/GenBank/DDBJ databases">
        <authorList>
            <person name="Aksoy S."/>
            <person name="Warren W."/>
            <person name="Wilson R.K."/>
        </authorList>
    </citation>
    <scope>NUCLEOTIDE SEQUENCE [LARGE SCALE GENOMIC DNA]</scope>
    <source>
        <strain evidence="3">IAEA</strain>
    </source>
</reference>